<comment type="subcellular location">
    <subcellularLocation>
        <location evidence="1">Nucleus</location>
    </subcellularLocation>
</comment>
<keyword evidence="9" id="KW-1185">Reference proteome</keyword>
<dbReference type="GO" id="GO:0008270">
    <property type="term" value="F:zinc ion binding"/>
    <property type="evidence" value="ECO:0007669"/>
    <property type="project" value="InterPro"/>
</dbReference>
<dbReference type="PANTHER" id="PTHR47540">
    <property type="entry name" value="THIAMINE REPRESSIBLE GENES REGULATORY PROTEIN THI5"/>
    <property type="match status" value="1"/>
</dbReference>
<dbReference type="GeneID" id="54285905"/>
<dbReference type="PANTHER" id="PTHR47540:SF2">
    <property type="entry name" value="ZN(II)2CYS6 TRANSCRIPTION FACTOR (EUROFUNG)"/>
    <property type="match status" value="1"/>
</dbReference>
<feature type="domain" description="Zn(2)-C6 fungal-type" evidence="7">
    <location>
        <begin position="13"/>
        <end position="42"/>
    </location>
</feature>
<dbReference type="PROSITE" id="PS00463">
    <property type="entry name" value="ZN2_CY6_FUNGAL_1"/>
    <property type="match status" value="1"/>
</dbReference>
<reference evidence="8" key="1">
    <citation type="journal article" date="2020" name="Stud. Mycol.">
        <title>101 Dothideomycetes genomes: a test case for predicting lifestyles and emergence of pathogens.</title>
        <authorList>
            <person name="Haridas S."/>
            <person name="Albert R."/>
            <person name="Binder M."/>
            <person name="Bloem J."/>
            <person name="Labutti K."/>
            <person name="Salamov A."/>
            <person name="Andreopoulos B."/>
            <person name="Baker S."/>
            <person name="Barry K."/>
            <person name="Bills G."/>
            <person name="Bluhm B."/>
            <person name="Cannon C."/>
            <person name="Castanera R."/>
            <person name="Culley D."/>
            <person name="Daum C."/>
            <person name="Ezra D."/>
            <person name="Gonzalez J."/>
            <person name="Henrissat B."/>
            <person name="Kuo A."/>
            <person name="Liang C."/>
            <person name="Lipzen A."/>
            <person name="Lutzoni F."/>
            <person name="Magnuson J."/>
            <person name="Mondo S."/>
            <person name="Nolan M."/>
            <person name="Ohm R."/>
            <person name="Pangilinan J."/>
            <person name="Park H.-J."/>
            <person name="Ramirez L."/>
            <person name="Alfaro M."/>
            <person name="Sun H."/>
            <person name="Tritt A."/>
            <person name="Yoshinaga Y."/>
            <person name="Zwiers L.-H."/>
            <person name="Turgeon B."/>
            <person name="Goodwin S."/>
            <person name="Spatafora J."/>
            <person name="Crous P."/>
            <person name="Grigoriev I."/>
        </authorList>
    </citation>
    <scope>NUCLEOTIDE SEQUENCE</scope>
    <source>
        <strain evidence="8">CBS 175.79</strain>
    </source>
</reference>
<organism evidence="8 9">
    <name type="scientific">Aaosphaeria arxii CBS 175.79</name>
    <dbReference type="NCBI Taxonomy" id="1450172"/>
    <lineage>
        <taxon>Eukaryota</taxon>
        <taxon>Fungi</taxon>
        <taxon>Dikarya</taxon>
        <taxon>Ascomycota</taxon>
        <taxon>Pezizomycotina</taxon>
        <taxon>Dothideomycetes</taxon>
        <taxon>Pleosporomycetidae</taxon>
        <taxon>Pleosporales</taxon>
        <taxon>Pleosporales incertae sedis</taxon>
        <taxon>Aaosphaeria</taxon>
    </lineage>
</organism>
<dbReference type="EMBL" id="ML978071">
    <property type="protein sequence ID" value="KAF2013450.1"/>
    <property type="molecule type" value="Genomic_DNA"/>
</dbReference>
<dbReference type="InterPro" id="IPR051711">
    <property type="entry name" value="Stress_Response_Reg"/>
</dbReference>
<dbReference type="GO" id="GO:0000981">
    <property type="term" value="F:DNA-binding transcription factor activity, RNA polymerase II-specific"/>
    <property type="evidence" value="ECO:0007669"/>
    <property type="project" value="InterPro"/>
</dbReference>
<protein>
    <recommendedName>
        <fullName evidence="7">Zn(2)-C6 fungal-type domain-containing protein</fullName>
    </recommendedName>
</protein>
<dbReference type="AlphaFoldDB" id="A0A6A5XL40"/>
<keyword evidence="5" id="KW-0539">Nucleus</keyword>
<gene>
    <name evidence="8" type="ORF">BU24DRAFT_424462</name>
</gene>
<evidence type="ECO:0000256" key="1">
    <source>
        <dbReference type="ARBA" id="ARBA00004123"/>
    </source>
</evidence>
<evidence type="ECO:0000256" key="3">
    <source>
        <dbReference type="ARBA" id="ARBA00023125"/>
    </source>
</evidence>
<keyword evidence="4" id="KW-0804">Transcription</keyword>
<dbReference type="SUPFAM" id="SSF57701">
    <property type="entry name" value="Zn2/Cys6 DNA-binding domain"/>
    <property type="match status" value="1"/>
</dbReference>
<name>A0A6A5XL40_9PLEO</name>
<evidence type="ECO:0000256" key="5">
    <source>
        <dbReference type="ARBA" id="ARBA00023242"/>
    </source>
</evidence>
<feature type="region of interest" description="Disordered" evidence="6">
    <location>
        <begin position="205"/>
        <end position="248"/>
    </location>
</feature>
<feature type="region of interest" description="Disordered" evidence="6">
    <location>
        <begin position="44"/>
        <end position="72"/>
    </location>
</feature>
<evidence type="ECO:0000259" key="7">
    <source>
        <dbReference type="PROSITE" id="PS50048"/>
    </source>
</evidence>
<accession>A0A6A5XL40</accession>
<evidence type="ECO:0000313" key="9">
    <source>
        <dbReference type="Proteomes" id="UP000799778"/>
    </source>
</evidence>
<dbReference type="PROSITE" id="PS50048">
    <property type="entry name" value="ZN2_CY6_FUNGAL_2"/>
    <property type="match status" value="1"/>
</dbReference>
<evidence type="ECO:0000313" key="8">
    <source>
        <dbReference type="EMBL" id="KAF2013450.1"/>
    </source>
</evidence>
<dbReference type="InterPro" id="IPR001138">
    <property type="entry name" value="Zn2Cys6_DnaBD"/>
</dbReference>
<dbReference type="Pfam" id="PF00172">
    <property type="entry name" value="Zn_clus"/>
    <property type="match status" value="1"/>
</dbReference>
<proteinExistence type="predicted"/>
<dbReference type="Proteomes" id="UP000799778">
    <property type="component" value="Unassembled WGS sequence"/>
</dbReference>
<sequence length="342" mass="38381">MSSESDRSRRRAACDECRFRKVKCSGSEPCVNCQNDQCPCIYSSPKPPGRPRKRTRTTGEACFPTEDTPSASTATPFDYSELYGQDSFLDIATDYLPEVQSNIPPPPNTAIFPHVTIPVTTPCTCLSLAYLTITRIQFPSPTLNDLSSSLADLHSALISALTILRCTQCPRQMATAMQNLYQLSTLLHSIVGRIQTILVHVDASANPRASSPHAQAPEQPNHRDQQHQSQPSPFPPPPSPSILFPGHDTTTMTRHQFRVFFRKFLRDTVLGPPTDTGDTTLMGIMHQFEKRQERWHEDPHMYEEQAKMFGKRTATVNAHDCQSRVCYVLIERIKVAINELDL</sequence>
<dbReference type="InterPro" id="IPR036864">
    <property type="entry name" value="Zn2-C6_fun-type_DNA-bd_sf"/>
</dbReference>
<keyword evidence="2" id="KW-0805">Transcription regulation</keyword>
<dbReference type="OrthoDB" id="4356994at2759"/>
<keyword evidence="3" id="KW-0238">DNA-binding</keyword>
<dbReference type="CDD" id="cd00067">
    <property type="entry name" value="GAL4"/>
    <property type="match status" value="1"/>
</dbReference>
<evidence type="ECO:0000256" key="4">
    <source>
        <dbReference type="ARBA" id="ARBA00023163"/>
    </source>
</evidence>
<dbReference type="SMART" id="SM00066">
    <property type="entry name" value="GAL4"/>
    <property type="match status" value="1"/>
</dbReference>
<dbReference type="Gene3D" id="4.10.240.10">
    <property type="entry name" value="Zn(2)-C6 fungal-type DNA-binding domain"/>
    <property type="match status" value="1"/>
</dbReference>
<evidence type="ECO:0000256" key="2">
    <source>
        <dbReference type="ARBA" id="ARBA00023015"/>
    </source>
</evidence>
<dbReference type="GO" id="GO:0005634">
    <property type="term" value="C:nucleus"/>
    <property type="evidence" value="ECO:0007669"/>
    <property type="project" value="UniProtKB-SubCell"/>
</dbReference>
<dbReference type="GO" id="GO:0045944">
    <property type="term" value="P:positive regulation of transcription by RNA polymerase II"/>
    <property type="evidence" value="ECO:0007669"/>
    <property type="project" value="TreeGrafter"/>
</dbReference>
<dbReference type="RefSeq" id="XP_033381789.1">
    <property type="nucleotide sequence ID" value="XM_033528508.1"/>
</dbReference>
<evidence type="ECO:0000256" key="6">
    <source>
        <dbReference type="SAM" id="MobiDB-lite"/>
    </source>
</evidence>
<dbReference type="GO" id="GO:0043565">
    <property type="term" value="F:sequence-specific DNA binding"/>
    <property type="evidence" value="ECO:0007669"/>
    <property type="project" value="TreeGrafter"/>
</dbReference>